<feature type="region of interest" description="Disordered" evidence="1">
    <location>
        <begin position="868"/>
        <end position="887"/>
    </location>
</feature>
<feature type="non-terminal residue" evidence="2">
    <location>
        <position position="1"/>
    </location>
</feature>
<keyword evidence="3" id="KW-1185">Reference proteome</keyword>
<evidence type="ECO:0008006" key="4">
    <source>
        <dbReference type="Google" id="ProtNLM"/>
    </source>
</evidence>
<feature type="region of interest" description="Disordered" evidence="1">
    <location>
        <begin position="38"/>
        <end position="67"/>
    </location>
</feature>
<accession>A0ABV3ESF6</accession>
<comment type="caution">
    <text evidence="2">The sequence shown here is derived from an EMBL/GenBank/DDBJ whole genome shotgun (WGS) entry which is preliminary data.</text>
</comment>
<dbReference type="Proteomes" id="UP001551584">
    <property type="component" value="Unassembled WGS sequence"/>
</dbReference>
<sequence length="1038" mass="111307">QPPHAGTANPVTATTTDNALYEAFRDFMTGIGESDPVAEPVVALPGPQAEPHGEAGAPADLHAAPSGPAKRVTADVMEAYFQAYAEFFETDDSAADFDSGYYVFAYGQDLLVDTLAAHDSMREQMRPFHDRLVRIREEQAASPTPIDRRDGAPMRLYRKMSAAEAAQFLGARDPRAAFTAAMAYNRSVEYRKFFTTSLSHTSVFSNANAASDDERVLEFTLPWDGYWNFIGSHGTPNQQAGAYQRRESALLHQERLRTGAAANFRTERDVADVLTAHTHHNVGIGHGNEKEFARLVTGVREVTPQEVERAARDAADAARQARRARIDAVVAERMAPLRRREAAAVHAAPAGAVAPPPPPSPAPTPAVVTGADASGELAMPQALDRRELAKQAISRPLPGTRHRQPLTVHASEYTTDAARDDRHMVPDAQDLELLHALRTPGDPRHRDGWEKLTPSQSWALLAAEQRGEMFHERDRAAFLERIGRFNDSFRTRYPVDDPELMATVAQAAHDHVRRLPIASNFDLAGRPEGAAPRPDGTVPTRAEAVTSDTGFRGFWATGSTGGTPSRAGRGWVEELQGYAAALRRVAGAPGNGPAGGDFDPPDPDELPKYAALVSPSQKGGTYSYGSAVVHWKDSVRGRVTHTPGDSADAAERGVLSYTDNAHVYPLLAYGEERRVRLALAEATRFRYDPEMRRDVAELGYAAVGRYFETQIHGELSWTDVDRIVLNWGDLFGSAQRFTTRAQAESMAAYLRDFAARRNLGLTVELGREIGSPDGAERLSDQRLTALYDPVDGVGDDERELGAQLDRLAAPAPFLARADDRALLALARSAGISEADPARALALLWQAAERARDLLPAGAELTVAHLAGRTGRASTAAGPAGEDTGGPARTASGEGLTLVDALVDAFGAHGELPADPEQSVSVDDLDGLGVTLTSGQRAQAILLGGSLPVRDLGLTPAQHLRWLLARGTGAGGGEPGGGTGTDTADGTWERAVATAAAALGVEIVVVAPDGRPRTFGVGLHGTVRLLFDGMRYFVPEKPS</sequence>
<reference evidence="2 3" key="1">
    <citation type="submission" date="2024-06" db="EMBL/GenBank/DDBJ databases">
        <title>The Natural Products Discovery Center: Release of the First 8490 Sequenced Strains for Exploring Actinobacteria Biosynthetic Diversity.</title>
        <authorList>
            <person name="Kalkreuter E."/>
            <person name="Kautsar S.A."/>
            <person name="Yang D."/>
            <person name="Bader C.D."/>
            <person name="Teijaro C.N."/>
            <person name="Fluegel L."/>
            <person name="Davis C.M."/>
            <person name="Simpson J.R."/>
            <person name="Lauterbach L."/>
            <person name="Steele A.D."/>
            <person name="Gui C."/>
            <person name="Meng S."/>
            <person name="Li G."/>
            <person name="Viehrig K."/>
            <person name="Ye F."/>
            <person name="Su P."/>
            <person name="Kiefer A.F."/>
            <person name="Nichols A."/>
            <person name="Cepeda A.J."/>
            <person name="Yan W."/>
            <person name="Fan B."/>
            <person name="Jiang Y."/>
            <person name="Adhikari A."/>
            <person name="Zheng C.-J."/>
            <person name="Schuster L."/>
            <person name="Cowan T.M."/>
            <person name="Smanski M.J."/>
            <person name="Chevrette M.G."/>
            <person name="De Carvalho L.P.S."/>
            <person name="Shen B."/>
        </authorList>
    </citation>
    <scope>NUCLEOTIDE SEQUENCE [LARGE SCALE GENOMIC DNA]</scope>
    <source>
        <strain evidence="2 3">NPDC048117</strain>
    </source>
</reference>
<feature type="region of interest" description="Disordered" evidence="1">
    <location>
        <begin position="392"/>
        <end position="416"/>
    </location>
</feature>
<proteinExistence type="predicted"/>
<feature type="compositionally biased region" description="Low complexity" evidence="1">
    <location>
        <begin position="868"/>
        <end position="880"/>
    </location>
</feature>
<organism evidence="2 3">
    <name type="scientific">Streptomyces chilikensis</name>
    <dbReference type="NCBI Taxonomy" id="1194079"/>
    <lineage>
        <taxon>Bacteria</taxon>
        <taxon>Bacillati</taxon>
        <taxon>Actinomycetota</taxon>
        <taxon>Actinomycetes</taxon>
        <taxon>Kitasatosporales</taxon>
        <taxon>Streptomycetaceae</taxon>
        <taxon>Streptomyces</taxon>
    </lineage>
</organism>
<evidence type="ECO:0000256" key="1">
    <source>
        <dbReference type="SAM" id="MobiDB-lite"/>
    </source>
</evidence>
<gene>
    <name evidence="2" type="ORF">AB0D95_17510</name>
</gene>
<protein>
    <recommendedName>
        <fullName evidence="4">Lonely Cys domain-containing protein</fullName>
    </recommendedName>
</protein>
<name>A0ABV3ESF6_9ACTN</name>
<dbReference type="EMBL" id="JBEZNA010000038">
    <property type="protein sequence ID" value="MEU9579033.1"/>
    <property type="molecule type" value="Genomic_DNA"/>
</dbReference>
<evidence type="ECO:0000313" key="3">
    <source>
        <dbReference type="Proteomes" id="UP001551584"/>
    </source>
</evidence>
<evidence type="ECO:0000313" key="2">
    <source>
        <dbReference type="EMBL" id="MEU9579033.1"/>
    </source>
</evidence>